<dbReference type="SUPFAM" id="SSF55298">
    <property type="entry name" value="YjgF-like"/>
    <property type="match status" value="1"/>
</dbReference>
<organism evidence="2 3">
    <name type="scientific">Eubacterium barkeri</name>
    <name type="common">Clostridium barkeri</name>
    <dbReference type="NCBI Taxonomy" id="1528"/>
    <lineage>
        <taxon>Bacteria</taxon>
        <taxon>Bacillati</taxon>
        <taxon>Bacillota</taxon>
        <taxon>Clostridia</taxon>
        <taxon>Eubacteriales</taxon>
        <taxon>Eubacteriaceae</taxon>
        <taxon>Eubacterium</taxon>
    </lineage>
</organism>
<dbReference type="GO" id="GO:0019239">
    <property type="term" value="F:deaminase activity"/>
    <property type="evidence" value="ECO:0007669"/>
    <property type="project" value="TreeGrafter"/>
</dbReference>
<dbReference type="Proteomes" id="UP000199652">
    <property type="component" value="Unassembled WGS sequence"/>
</dbReference>
<evidence type="ECO:0000313" key="3">
    <source>
        <dbReference type="Proteomes" id="UP000199652"/>
    </source>
</evidence>
<evidence type="ECO:0000313" key="2">
    <source>
        <dbReference type="EMBL" id="SDY36756.1"/>
    </source>
</evidence>
<reference evidence="3" key="1">
    <citation type="submission" date="2016-10" db="EMBL/GenBank/DDBJ databases">
        <authorList>
            <person name="Varghese N."/>
            <person name="Submissions S."/>
        </authorList>
    </citation>
    <scope>NUCLEOTIDE SEQUENCE [LARGE SCALE GENOMIC DNA]</scope>
    <source>
        <strain evidence="3">VPI 5359</strain>
    </source>
</reference>
<evidence type="ECO:0000256" key="1">
    <source>
        <dbReference type="ARBA" id="ARBA00010552"/>
    </source>
</evidence>
<dbReference type="Gene3D" id="3.30.1330.40">
    <property type="entry name" value="RutC-like"/>
    <property type="match status" value="1"/>
</dbReference>
<dbReference type="OrthoDB" id="9803101at2"/>
<dbReference type="STRING" id="1528.SAMN04488579_1289"/>
<protein>
    <submittedName>
        <fullName evidence="2">Endoribonuclease L-PSP</fullName>
    </submittedName>
</protein>
<dbReference type="EMBL" id="FNOU01000028">
    <property type="protein sequence ID" value="SDY36756.1"/>
    <property type="molecule type" value="Genomic_DNA"/>
</dbReference>
<keyword evidence="3" id="KW-1185">Reference proteome</keyword>
<dbReference type="InterPro" id="IPR006056">
    <property type="entry name" value="RidA"/>
</dbReference>
<name>A0A1H3JA17_EUBBA</name>
<dbReference type="PANTHER" id="PTHR11803:SF39">
    <property type="entry name" value="2-IMINOBUTANOATE_2-IMINOPROPANOATE DEAMINASE"/>
    <property type="match status" value="1"/>
</dbReference>
<sequence>MNKTAINASQAPAAIGPYSHANAIGDTIFISGQLGVDPQTGDLADGVVAQATRGFENLKIILAEAGSSLEQVAKTTVFLADMADFAAVNEVYAKYFTSDFPARSCVAVAGLPKGALFEIEAIAVR</sequence>
<dbReference type="Pfam" id="PF01042">
    <property type="entry name" value="Ribonuc_L-PSP"/>
    <property type="match status" value="1"/>
</dbReference>
<dbReference type="AlphaFoldDB" id="A0A1H3JA17"/>
<dbReference type="NCBIfam" id="TIGR00004">
    <property type="entry name" value="Rid family detoxifying hydrolase"/>
    <property type="match status" value="1"/>
</dbReference>
<comment type="similarity">
    <text evidence="1">Belongs to the RutC family.</text>
</comment>
<dbReference type="GO" id="GO:0005829">
    <property type="term" value="C:cytosol"/>
    <property type="evidence" value="ECO:0007669"/>
    <property type="project" value="TreeGrafter"/>
</dbReference>
<gene>
    <name evidence="2" type="ORF">SAMN04488579_1289</name>
</gene>
<dbReference type="InterPro" id="IPR035959">
    <property type="entry name" value="RutC-like_sf"/>
</dbReference>
<dbReference type="FunFam" id="3.30.1330.40:FF:000001">
    <property type="entry name" value="L-PSP family endoribonuclease"/>
    <property type="match status" value="1"/>
</dbReference>
<dbReference type="InterPro" id="IPR006175">
    <property type="entry name" value="YjgF/YER057c/UK114"/>
</dbReference>
<dbReference type="CDD" id="cd00448">
    <property type="entry name" value="YjgF_YER057c_UK114_family"/>
    <property type="match status" value="1"/>
</dbReference>
<dbReference type="RefSeq" id="WP_090246957.1">
    <property type="nucleotide sequence ID" value="NZ_FNOU01000028.1"/>
</dbReference>
<dbReference type="PANTHER" id="PTHR11803">
    <property type="entry name" value="2-IMINOBUTANOATE/2-IMINOPROPANOATE DEAMINASE RIDA"/>
    <property type="match status" value="1"/>
</dbReference>
<proteinExistence type="inferred from homology"/>
<accession>A0A1H3JA17</accession>